<protein>
    <submittedName>
        <fullName evidence="1">Uncharacterized protein</fullName>
    </submittedName>
</protein>
<sequence length="275" mass="31082">MAADRDIIIIDDDEEELNPQQPRPRNESAHLTMDGIQGTFDSVRGRSSGAIINNENDLTLRELQALSTFLQSLSETMNAPATIADFRRFLLKIFDGWNSVSQVPPHPLVPKRKFMDTHIKVGFLREDHPLSRNRLSGGGQQLRQRRAGQPVYFGLSLNYETNVVDWAWRDSKNAGISPDYVILDPEYNSVSIRTQAMLRYDSAERIRIRTYNCSVLTICAQKTIIKWARAGTAQDPVISDVDRPLGLLDLRLAGPIAKAEARCMLLATEQYRLQT</sequence>
<dbReference type="AlphaFoldDB" id="K3V820"/>
<name>K3V820_FUSPC</name>
<dbReference type="HOGENOM" id="CLU_1012088_0_0_1"/>
<accession>K3V820</accession>
<dbReference type="eggNOG" id="ENOG502T5PD">
    <property type="taxonomic scope" value="Eukaryota"/>
</dbReference>
<proteinExistence type="predicted"/>
<dbReference type="RefSeq" id="XP_009261895.1">
    <property type="nucleotide sequence ID" value="XM_009263620.1"/>
</dbReference>
<dbReference type="OrthoDB" id="5103494at2759"/>
<evidence type="ECO:0000313" key="1">
    <source>
        <dbReference type="EMBL" id="EKJ69339.1"/>
    </source>
</evidence>
<dbReference type="GeneID" id="20369120"/>
<reference evidence="1 2" key="1">
    <citation type="journal article" date="2012" name="PLoS Pathog.">
        <title>Comparative pathogenomics reveals horizontally acquired novel virulence genes in fungi infecting cereal hosts.</title>
        <authorList>
            <person name="Gardiner D.M."/>
            <person name="McDonald M.C."/>
            <person name="Covarelli L."/>
            <person name="Solomon P.S."/>
            <person name="Rusu A.G."/>
            <person name="Marshall M."/>
            <person name="Kazan K."/>
            <person name="Chakraborty S."/>
            <person name="McDonald B.A."/>
            <person name="Manners J.M."/>
        </authorList>
    </citation>
    <scope>NUCLEOTIDE SEQUENCE [LARGE SCALE GENOMIC DNA]</scope>
    <source>
        <strain evidence="1 2">CS3096</strain>
    </source>
</reference>
<dbReference type="KEGG" id="fpu:FPSE_10503"/>
<evidence type="ECO:0000313" key="2">
    <source>
        <dbReference type="Proteomes" id="UP000007978"/>
    </source>
</evidence>
<keyword evidence="2" id="KW-1185">Reference proteome</keyword>
<dbReference type="Proteomes" id="UP000007978">
    <property type="component" value="Chromosome 4"/>
</dbReference>
<dbReference type="EMBL" id="AFNW01000346">
    <property type="protein sequence ID" value="EKJ69339.1"/>
    <property type="molecule type" value="Genomic_DNA"/>
</dbReference>
<organism evidence="1 2">
    <name type="scientific">Fusarium pseudograminearum (strain CS3096)</name>
    <name type="common">Wheat and barley crown-rot fungus</name>
    <dbReference type="NCBI Taxonomy" id="1028729"/>
    <lineage>
        <taxon>Eukaryota</taxon>
        <taxon>Fungi</taxon>
        <taxon>Dikarya</taxon>
        <taxon>Ascomycota</taxon>
        <taxon>Pezizomycotina</taxon>
        <taxon>Sordariomycetes</taxon>
        <taxon>Hypocreomycetidae</taxon>
        <taxon>Hypocreales</taxon>
        <taxon>Nectriaceae</taxon>
        <taxon>Fusarium</taxon>
    </lineage>
</organism>
<gene>
    <name evidence="1" type="ORF">FPSE_10503</name>
</gene>
<comment type="caution">
    <text evidence="1">The sequence shown here is derived from an EMBL/GenBank/DDBJ whole genome shotgun (WGS) entry which is preliminary data.</text>
</comment>